<keyword evidence="1" id="KW-1133">Transmembrane helix</keyword>
<evidence type="ECO:0000313" key="2">
    <source>
        <dbReference type="EMBL" id="KKK51781.1"/>
    </source>
</evidence>
<feature type="non-terminal residue" evidence="2">
    <location>
        <position position="1"/>
    </location>
</feature>
<organism evidence="2">
    <name type="scientific">marine sediment metagenome</name>
    <dbReference type="NCBI Taxonomy" id="412755"/>
    <lineage>
        <taxon>unclassified sequences</taxon>
        <taxon>metagenomes</taxon>
        <taxon>ecological metagenomes</taxon>
    </lineage>
</organism>
<evidence type="ECO:0000256" key="1">
    <source>
        <dbReference type="SAM" id="Phobius"/>
    </source>
</evidence>
<keyword evidence="1" id="KW-0472">Membrane</keyword>
<protein>
    <submittedName>
        <fullName evidence="2">Uncharacterized protein</fullName>
    </submittedName>
</protein>
<sequence length="81" mass="9260">GIGDVDIDINKLAAMVQTWVEEYLSKHMINIQETLDEQDKSIQDILDDFYQGILKYLKVGLIASINISLIGFGWFLRTILD</sequence>
<reference evidence="2" key="1">
    <citation type="journal article" date="2015" name="Nature">
        <title>Complex archaea that bridge the gap between prokaryotes and eukaryotes.</title>
        <authorList>
            <person name="Spang A."/>
            <person name="Saw J.H."/>
            <person name="Jorgensen S.L."/>
            <person name="Zaremba-Niedzwiedzka K."/>
            <person name="Martijn J."/>
            <person name="Lind A.E."/>
            <person name="van Eijk R."/>
            <person name="Schleper C."/>
            <person name="Guy L."/>
            <person name="Ettema T.J."/>
        </authorList>
    </citation>
    <scope>NUCLEOTIDE SEQUENCE</scope>
</reference>
<gene>
    <name evidence="2" type="ORF">LCGC14_3111500</name>
</gene>
<accession>A0A0F8YUV9</accession>
<feature type="transmembrane region" description="Helical" evidence="1">
    <location>
        <begin position="56"/>
        <end position="76"/>
    </location>
</feature>
<comment type="caution">
    <text evidence="2">The sequence shown here is derived from an EMBL/GenBank/DDBJ whole genome shotgun (WGS) entry which is preliminary data.</text>
</comment>
<name>A0A0F8YUV9_9ZZZZ</name>
<dbReference type="EMBL" id="LAZR01067341">
    <property type="protein sequence ID" value="KKK51781.1"/>
    <property type="molecule type" value="Genomic_DNA"/>
</dbReference>
<proteinExistence type="predicted"/>
<dbReference type="AlphaFoldDB" id="A0A0F8YUV9"/>
<keyword evidence="1" id="KW-0812">Transmembrane</keyword>